<dbReference type="GO" id="GO:0016787">
    <property type="term" value="F:hydrolase activity"/>
    <property type="evidence" value="ECO:0007669"/>
    <property type="project" value="UniProtKB-KW"/>
</dbReference>
<evidence type="ECO:0000256" key="6">
    <source>
        <dbReference type="ARBA" id="ARBA00022806"/>
    </source>
</evidence>
<evidence type="ECO:0000256" key="12">
    <source>
        <dbReference type="ARBA" id="ARBA00034617"/>
    </source>
</evidence>
<dbReference type="PANTHER" id="PTHR47964:SF1">
    <property type="entry name" value="ATP-DEPENDENT DNA HELICASE HOMOLOG RECG, CHLOROPLASTIC"/>
    <property type="match status" value="1"/>
</dbReference>
<dbReference type="GO" id="GO:0005524">
    <property type="term" value="F:ATP binding"/>
    <property type="evidence" value="ECO:0007669"/>
    <property type="project" value="UniProtKB-KW"/>
</dbReference>
<comment type="caution">
    <text evidence="18">The sequence shown here is derived from an EMBL/GenBank/DDBJ whole genome shotgun (WGS) entry which is preliminary data.</text>
</comment>
<evidence type="ECO:0000256" key="3">
    <source>
        <dbReference type="ARBA" id="ARBA00022741"/>
    </source>
</evidence>
<reference evidence="18" key="2">
    <citation type="submission" date="2020-09" db="EMBL/GenBank/DDBJ databases">
        <authorList>
            <person name="Sun Q."/>
            <person name="Zhou Y."/>
        </authorList>
    </citation>
    <scope>NUCLEOTIDE SEQUENCE</scope>
    <source>
        <strain evidence="18">CGMCC 1.14988</strain>
    </source>
</reference>
<dbReference type="InterPro" id="IPR011545">
    <property type="entry name" value="DEAD/DEAH_box_helicase_dom"/>
</dbReference>
<dbReference type="RefSeq" id="WP_130650534.1">
    <property type="nucleotide sequence ID" value="NZ_BMHA01000006.1"/>
</dbReference>
<dbReference type="Pfam" id="PF00271">
    <property type="entry name" value="Helicase_C"/>
    <property type="match status" value="1"/>
</dbReference>
<comment type="catalytic activity">
    <reaction evidence="14 15">
        <text>ATP + H2O = ADP + phosphate + H(+)</text>
        <dbReference type="Rhea" id="RHEA:13065"/>
        <dbReference type="ChEBI" id="CHEBI:15377"/>
        <dbReference type="ChEBI" id="CHEBI:15378"/>
        <dbReference type="ChEBI" id="CHEBI:30616"/>
        <dbReference type="ChEBI" id="CHEBI:43474"/>
        <dbReference type="ChEBI" id="CHEBI:456216"/>
        <dbReference type="EC" id="5.6.2.4"/>
    </reaction>
</comment>
<dbReference type="OrthoDB" id="9804325at2"/>
<dbReference type="InterPro" id="IPR033454">
    <property type="entry name" value="RecG_wedge"/>
</dbReference>
<dbReference type="EC" id="5.6.2.4" evidence="13 15"/>
<dbReference type="InterPro" id="IPR014001">
    <property type="entry name" value="Helicase_ATP-bd"/>
</dbReference>
<reference evidence="18" key="1">
    <citation type="journal article" date="2014" name="Int. J. Syst. Evol. Microbiol.">
        <title>Complete genome sequence of Corynebacterium casei LMG S-19264T (=DSM 44701T), isolated from a smear-ripened cheese.</title>
        <authorList>
            <consortium name="US DOE Joint Genome Institute (JGI-PGF)"/>
            <person name="Walter F."/>
            <person name="Albersmeier A."/>
            <person name="Kalinowski J."/>
            <person name="Ruckert C."/>
        </authorList>
    </citation>
    <scope>NUCLEOTIDE SEQUENCE</scope>
    <source>
        <strain evidence="18">CGMCC 1.14988</strain>
    </source>
</reference>
<dbReference type="SUPFAM" id="SSF50249">
    <property type="entry name" value="Nucleic acid-binding proteins"/>
    <property type="match status" value="1"/>
</dbReference>
<dbReference type="SUPFAM" id="SSF52540">
    <property type="entry name" value="P-loop containing nucleoside triphosphate hydrolases"/>
    <property type="match status" value="2"/>
</dbReference>
<evidence type="ECO:0000256" key="10">
    <source>
        <dbReference type="ARBA" id="ARBA00023204"/>
    </source>
</evidence>
<evidence type="ECO:0000256" key="7">
    <source>
        <dbReference type="ARBA" id="ARBA00022840"/>
    </source>
</evidence>
<evidence type="ECO:0000256" key="14">
    <source>
        <dbReference type="ARBA" id="ARBA00048988"/>
    </source>
</evidence>
<gene>
    <name evidence="18" type="primary">recG</name>
    <name evidence="18" type="ORF">GCM10011354_19090</name>
</gene>
<comment type="similarity">
    <text evidence="1 15">Belongs to the helicase family. RecG subfamily.</text>
</comment>
<keyword evidence="5 15" id="KW-0378">Hydrolase</keyword>
<evidence type="ECO:0000256" key="2">
    <source>
        <dbReference type="ARBA" id="ARBA00017846"/>
    </source>
</evidence>
<accession>A0A8J3AAM3</accession>
<comment type="function">
    <text evidence="15">Plays a critical role in recombination and DNA repair. Helps process Holliday junction intermediates to mature products by catalyzing branch migration. Has replication fork regression activity, unwinds stalled or blocked replication forks to make a HJ that can be resolved. Has a DNA unwinding activity characteristic of a DNA helicase with 3'-5' polarity.</text>
</comment>
<evidence type="ECO:0000256" key="4">
    <source>
        <dbReference type="ARBA" id="ARBA00022763"/>
    </source>
</evidence>
<dbReference type="InterPro" id="IPR045562">
    <property type="entry name" value="RecG_dom3_C"/>
</dbReference>
<evidence type="ECO:0000259" key="16">
    <source>
        <dbReference type="PROSITE" id="PS51192"/>
    </source>
</evidence>
<feature type="domain" description="Helicase C-terminal" evidence="17">
    <location>
        <begin position="496"/>
        <end position="659"/>
    </location>
</feature>
<dbReference type="Gene3D" id="3.40.50.300">
    <property type="entry name" value="P-loop containing nucleotide triphosphate hydrolases"/>
    <property type="match status" value="2"/>
</dbReference>
<dbReference type="CDD" id="cd17992">
    <property type="entry name" value="DEXHc_RecG"/>
    <property type="match status" value="1"/>
</dbReference>
<keyword evidence="4 15" id="KW-0227">DNA damage</keyword>
<dbReference type="InterPro" id="IPR004609">
    <property type="entry name" value="ATP-dep_DNA_helicase_RecG"/>
</dbReference>
<dbReference type="GO" id="GO:0043138">
    <property type="term" value="F:3'-5' DNA helicase activity"/>
    <property type="evidence" value="ECO:0007669"/>
    <property type="project" value="UniProtKB-EC"/>
</dbReference>
<dbReference type="GO" id="GO:0003677">
    <property type="term" value="F:DNA binding"/>
    <property type="evidence" value="ECO:0007669"/>
    <property type="project" value="UniProtKB-KW"/>
</dbReference>
<evidence type="ECO:0000256" key="5">
    <source>
        <dbReference type="ARBA" id="ARBA00022801"/>
    </source>
</evidence>
<dbReference type="GO" id="GO:0006281">
    <property type="term" value="P:DNA repair"/>
    <property type="evidence" value="ECO:0007669"/>
    <property type="project" value="UniProtKB-UniRule"/>
</dbReference>
<dbReference type="NCBIfam" id="TIGR00643">
    <property type="entry name" value="recG"/>
    <property type="match status" value="1"/>
</dbReference>
<dbReference type="Pfam" id="PF17191">
    <property type="entry name" value="RecG_wedge"/>
    <property type="match status" value="1"/>
</dbReference>
<dbReference type="PANTHER" id="PTHR47964">
    <property type="entry name" value="ATP-DEPENDENT DNA HELICASE HOMOLOG RECG, CHLOROPLASTIC"/>
    <property type="match status" value="1"/>
</dbReference>
<keyword evidence="11" id="KW-0413">Isomerase</keyword>
<dbReference type="NCBIfam" id="NF008168">
    <property type="entry name" value="PRK10917.2-2"/>
    <property type="match status" value="1"/>
</dbReference>
<protein>
    <recommendedName>
        <fullName evidence="2 15">ATP-dependent DNA helicase RecG</fullName>
        <ecNumber evidence="13 15">5.6.2.4</ecNumber>
    </recommendedName>
</protein>
<dbReference type="SMART" id="SM00490">
    <property type="entry name" value="HELICc"/>
    <property type="match status" value="1"/>
</dbReference>
<dbReference type="PROSITE" id="PS51194">
    <property type="entry name" value="HELICASE_CTER"/>
    <property type="match status" value="1"/>
</dbReference>
<dbReference type="Pfam" id="PF19833">
    <property type="entry name" value="RecG_dom3_C"/>
    <property type="match status" value="1"/>
</dbReference>
<evidence type="ECO:0000313" key="19">
    <source>
        <dbReference type="Proteomes" id="UP000650511"/>
    </source>
</evidence>
<keyword evidence="7 15" id="KW-0067">ATP-binding</keyword>
<evidence type="ECO:0000256" key="1">
    <source>
        <dbReference type="ARBA" id="ARBA00007504"/>
    </source>
</evidence>
<dbReference type="Pfam" id="PF00270">
    <property type="entry name" value="DEAD"/>
    <property type="match status" value="1"/>
</dbReference>
<dbReference type="GO" id="GO:0006310">
    <property type="term" value="P:DNA recombination"/>
    <property type="evidence" value="ECO:0007669"/>
    <property type="project" value="UniProtKB-UniRule"/>
</dbReference>
<evidence type="ECO:0000256" key="9">
    <source>
        <dbReference type="ARBA" id="ARBA00023172"/>
    </source>
</evidence>
<dbReference type="InterPro" id="IPR027417">
    <property type="entry name" value="P-loop_NTPase"/>
</dbReference>
<dbReference type="AlphaFoldDB" id="A0A8J3AAM3"/>
<evidence type="ECO:0000256" key="13">
    <source>
        <dbReference type="ARBA" id="ARBA00034808"/>
    </source>
</evidence>
<evidence type="ECO:0000256" key="8">
    <source>
        <dbReference type="ARBA" id="ARBA00023125"/>
    </source>
</evidence>
<evidence type="ECO:0000313" key="18">
    <source>
        <dbReference type="EMBL" id="GGI06438.1"/>
    </source>
</evidence>
<dbReference type="NCBIfam" id="NF008165">
    <property type="entry name" value="PRK10917.1-3"/>
    <property type="match status" value="1"/>
</dbReference>
<evidence type="ECO:0000256" key="15">
    <source>
        <dbReference type="RuleBase" id="RU363016"/>
    </source>
</evidence>
<dbReference type="Gene3D" id="2.40.50.140">
    <property type="entry name" value="Nucleic acid-binding proteins"/>
    <property type="match status" value="1"/>
</dbReference>
<name>A0A8J3AAM3_9ACTN</name>
<proteinExistence type="inferred from homology"/>
<dbReference type="InterPro" id="IPR047112">
    <property type="entry name" value="RecG/Mfd"/>
</dbReference>
<dbReference type="EMBL" id="BMHA01000006">
    <property type="protein sequence ID" value="GGI06438.1"/>
    <property type="molecule type" value="Genomic_DNA"/>
</dbReference>
<sequence>MSERPLALDDRVDALPGVGAKARGALEESFGIRTVRDLLEHYPRRYQDAGEVLDLAEVRAGEPATLIGEVLTWNTRRIPKRGQRRPLEVAEGTVRQASGRTFTATFFNQNWRAGQLAPGTVAAFSGKVKRFRNELQLASPDVEVLGRVGAGVDTDAAAERLRHQRLLAVYPATEAWPSFKLANLVETALGSLPELPDWLPESLLDELDLVTYDAAVRGIHQPPDHATRTAARRRLVFDELFALQLGVQRRRARLEAEVVGVDNAPVVDGRAQAFVDALPFPPTGAQQRAFAELAQDLGGPRPMHRLLQGDVGSGKTVVAVWTLLNAVDHGRQAAFMVPTEVLAEQHFRTLTNLLAPLGVNVLDGLRIELLTSSTTKRERQRILGELLAGQLDVLVGTHALLEEGVRFADLGVVVIDEQHRFGVAQRVRLKEKAGGPSLDPDAPDVLPDVLVMTATPIPRSLALTVYGDLDVTVLDELPPGREPITTQLITPSQADRRARLYEFVRREAAAGRRAYVVCPLVEEGELPAKDVTGEHRRLAGEVFPELTVELIHGRLRPDAKEAAMRRFRSGEAQVLVATTVIEVGVDVPEATIMVIEDAERFGISQLHQLRGRVGRGGGQSYCVLFAGWSGPELPEQSLERLEAVAATNDGFALAEKDLALRGTGTLFGRTQSGAMSDIRLADIVGDRPLIEETRRRAREVVSRDPDLQAPANRPLRDEVTRRFEGRGTEVVEVDDTDELAAFAALETG</sequence>
<keyword evidence="8" id="KW-0238">DNA-binding</keyword>
<keyword evidence="19" id="KW-1185">Reference proteome</keyword>
<dbReference type="PROSITE" id="PS51192">
    <property type="entry name" value="HELICASE_ATP_BIND_1"/>
    <property type="match status" value="1"/>
</dbReference>
<evidence type="ECO:0000259" key="17">
    <source>
        <dbReference type="PROSITE" id="PS51194"/>
    </source>
</evidence>
<evidence type="ECO:0000256" key="11">
    <source>
        <dbReference type="ARBA" id="ARBA00023235"/>
    </source>
</evidence>
<dbReference type="SMART" id="SM00487">
    <property type="entry name" value="DEXDc"/>
    <property type="match status" value="1"/>
</dbReference>
<dbReference type="InterPro" id="IPR001650">
    <property type="entry name" value="Helicase_C-like"/>
</dbReference>
<comment type="catalytic activity">
    <reaction evidence="12 15">
        <text>Couples ATP hydrolysis with the unwinding of duplex DNA by translocating in the 3'-5' direction.</text>
        <dbReference type="EC" id="5.6.2.4"/>
    </reaction>
</comment>
<dbReference type="CDD" id="cd04488">
    <property type="entry name" value="RecG_wedge_OBF"/>
    <property type="match status" value="1"/>
</dbReference>
<feature type="domain" description="Helicase ATP-binding" evidence="16">
    <location>
        <begin position="296"/>
        <end position="474"/>
    </location>
</feature>
<keyword evidence="3 15" id="KW-0547">Nucleotide-binding</keyword>
<dbReference type="InterPro" id="IPR012340">
    <property type="entry name" value="NA-bd_OB-fold"/>
</dbReference>
<keyword evidence="10 15" id="KW-0234">DNA repair</keyword>
<keyword evidence="9 15" id="KW-0233">DNA recombination</keyword>
<dbReference type="Proteomes" id="UP000650511">
    <property type="component" value="Unassembled WGS sequence"/>
</dbReference>
<organism evidence="18 19">
    <name type="scientific">Egicoccus halophilus</name>
    <dbReference type="NCBI Taxonomy" id="1670830"/>
    <lineage>
        <taxon>Bacteria</taxon>
        <taxon>Bacillati</taxon>
        <taxon>Actinomycetota</taxon>
        <taxon>Nitriliruptoria</taxon>
        <taxon>Egicoccales</taxon>
        <taxon>Egicoccaceae</taxon>
        <taxon>Egicoccus</taxon>
    </lineage>
</organism>
<keyword evidence="6 15" id="KW-0347">Helicase</keyword>